<dbReference type="PANTHER" id="PTHR35176:SF6">
    <property type="entry name" value="HEME OXYGENASE HI_0854-RELATED"/>
    <property type="match status" value="1"/>
</dbReference>
<organism evidence="3 4">
    <name type="scientific">Dactylosporangium salmoneum</name>
    <dbReference type="NCBI Taxonomy" id="53361"/>
    <lineage>
        <taxon>Bacteria</taxon>
        <taxon>Bacillati</taxon>
        <taxon>Actinomycetota</taxon>
        <taxon>Actinomycetes</taxon>
        <taxon>Micromonosporales</taxon>
        <taxon>Micromonosporaceae</taxon>
        <taxon>Dactylosporangium</taxon>
    </lineage>
</organism>
<dbReference type="Pfam" id="PF01243">
    <property type="entry name" value="PNPOx_N"/>
    <property type="match status" value="1"/>
</dbReference>
<dbReference type="InterPro" id="IPR052019">
    <property type="entry name" value="F420H2_bilvrd_red/Heme_oxyg"/>
</dbReference>
<sequence length="125" mass="14048">MNDTLKELLDRRAFLVLSTVNPDGAPQSSVIWGKHDGGDVVFSTIRGRRKTRNMERDPRVSICVYDPANPYRYVEVRGTVTLTEEGGPALIDELSQAYTGKPWEEPNPDNVRVVCRVSATQYAEH</sequence>
<keyword evidence="1" id="KW-0560">Oxidoreductase</keyword>
<reference evidence="3 4" key="1">
    <citation type="journal article" date="2019" name="Int. J. Syst. Evol. Microbiol.">
        <title>The Global Catalogue of Microorganisms (GCM) 10K type strain sequencing project: providing services to taxonomists for standard genome sequencing and annotation.</title>
        <authorList>
            <consortium name="The Broad Institute Genomics Platform"/>
            <consortium name="The Broad Institute Genome Sequencing Center for Infectious Disease"/>
            <person name="Wu L."/>
            <person name="Ma J."/>
        </authorList>
    </citation>
    <scope>NUCLEOTIDE SEQUENCE [LARGE SCALE GENOMIC DNA]</scope>
    <source>
        <strain evidence="3 4">JCM 3272</strain>
    </source>
</reference>
<dbReference type="Proteomes" id="UP001501444">
    <property type="component" value="Unassembled WGS sequence"/>
</dbReference>
<evidence type="ECO:0000256" key="1">
    <source>
        <dbReference type="ARBA" id="ARBA00023002"/>
    </source>
</evidence>
<proteinExistence type="predicted"/>
<dbReference type="EMBL" id="BAAARV010000078">
    <property type="protein sequence ID" value="GAA2375678.1"/>
    <property type="molecule type" value="Genomic_DNA"/>
</dbReference>
<keyword evidence="4" id="KW-1185">Reference proteome</keyword>
<comment type="caution">
    <text evidence="3">The sequence shown here is derived from an EMBL/GenBank/DDBJ whole genome shotgun (WGS) entry which is preliminary data.</text>
</comment>
<evidence type="ECO:0000313" key="3">
    <source>
        <dbReference type="EMBL" id="GAA2375678.1"/>
    </source>
</evidence>
<dbReference type="RefSeq" id="WP_344617797.1">
    <property type="nucleotide sequence ID" value="NZ_BAAARV010000078.1"/>
</dbReference>
<evidence type="ECO:0000313" key="4">
    <source>
        <dbReference type="Proteomes" id="UP001501444"/>
    </source>
</evidence>
<gene>
    <name evidence="3" type="ORF">GCM10010170_079390</name>
</gene>
<name>A0ABN3HCC9_9ACTN</name>
<protein>
    <submittedName>
        <fullName evidence="3">PPOX class F420-dependent oxidoreductase</fullName>
    </submittedName>
</protein>
<dbReference type="InterPro" id="IPR019920">
    <property type="entry name" value="F420-binding_dom_put"/>
</dbReference>
<dbReference type="InterPro" id="IPR011576">
    <property type="entry name" value="Pyridox_Oxase_N"/>
</dbReference>
<accession>A0ABN3HCC9</accession>
<evidence type="ECO:0000259" key="2">
    <source>
        <dbReference type="Pfam" id="PF01243"/>
    </source>
</evidence>
<feature type="domain" description="Pyridoxamine 5'-phosphate oxidase N-terminal" evidence="2">
    <location>
        <begin position="2"/>
        <end position="121"/>
    </location>
</feature>
<dbReference type="SUPFAM" id="SSF50475">
    <property type="entry name" value="FMN-binding split barrel"/>
    <property type="match status" value="1"/>
</dbReference>
<dbReference type="Gene3D" id="2.30.110.10">
    <property type="entry name" value="Electron Transport, Fmn-binding Protein, Chain A"/>
    <property type="match status" value="1"/>
</dbReference>
<dbReference type="NCBIfam" id="TIGR03618">
    <property type="entry name" value="Rv1155_F420"/>
    <property type="match status" value="1"/>
</dbReference>
<dbReference type="InterPro" id="IPR012349">
    <property type="entry name" value="Split_barrel_FMN-bd"/>
</dbReference>
<dbReference type="PANTHER" id="PTHR35176">
    <property type="entry name" value="HEME OXYGENASE HI_0854-RELATED"/>
    <property type="match status" value="1"/>
</dbReference>